<comment type="similarity">
    <text evidence="1 3">Belongs to the short-chain dehydrogenases/reductases (SDR) family.</text>
</comment>
<dbReference type="Gene3D" id="3.40.50.720">
    <property type="entry name" value="NAD(P)-binding Rossmann-like Domain"/>
    <property type="match status" value="1"/>
</dbReference>
<comment type="caution">
    <text evidence="4">The sequence shown here is derived from an EMBL/GenBank/DDBJ whole genome shotgun (WGS) entry which is preliminary data.</text>
</comment>
<evidence type="ECO:0000256" key="2">
    <source>
        <dbReference type="ARBA" id="ARBA00023002"/>
    </source>
</evidence>
<name>A0A5C6UE39_9SPHN</name>
<evidence type="ECO:0000256" key="1">
    <source>
        <dbReference type="ARBA" id="ARBA00006484"/>
    </source>
</evidence>
<keyword evidence="5" id="KW-1185">Reference proteome</keyword>
<gene>
    <name evidence="4" type="ORF">FSB78_08600</name>
</gene>
<reference evidence="4 5" key="1">
    <citation type="journal article" date="2013" name="Antonie Van Leeuwenhoek">
        <title>Sphingomonas ginsenosidivorax sp. nov., with the ability to transform ginsenosides.</title>
        <authorList>
            <person name="Jin X.F."/>
            <person name="Kim J.K."/>
            <person name="Liu Q.M."/>
            <person name="Kang M.S."/>
            <person name="He D."/>
            <person name="Jin F.X."/>
            <person name="Kim S.C."/>
            <person name="Im W.T."/>
        </authorList>
    </citation>
    <scope>NUCLEOTIDE SEQUENCE [LARGE SCALE GENOMIC DNA]</scope>
    <source>
        <strain evidence="4 5">KHI67</strain>
    </source>
</reference>
<organism evidence="4 5">
    <name type="scientific">Sphingomonas ginsenosidivorax</name>
    <dbReference type="NCBI Taxonomy" id="862135"/>
    <lineage>
        <taxon>Bacteria</taxon>
        <taxon>Pseudomonadati</taxon>
        <taxon>Pseudomonadota</taxon>
        <taxon>Alphaproteobacteria</taxon>
        <taxon>Sphingomonadales</taxon>
        <taxon>Sphingomonadaceae</taxon>
        <taxon>Sphingomonas</taxon>
    </lineage>
</organism>
<dbReference type="PRINTS" id="PR00080">
    <property type="entry name" value="SDRFAMILY"/>
</dbReference>
<dbReference type="GO" id="GO:0016491">
    <property type="term" value="F:oxidoreductase activity"/>
    <property type="evidence" value="ECO:0007669"/>
    <property type="project" value="UniProtKB-KW"/>
</dbReference>
<sequence length="251" mass="26756">MSRLDGERIVLTGIAGGIGSLVAQRLRDAGAFVIGVDRFESDLADEMLIADLGSFEGLAKLGDELQVREVDGLINLAGIQYFGPFADQSPETVWGGYVINLVAPAMLTRALMPRFKARGSGRIVNIGSVFGAIPFAHFVTYSSAKAGLKGFSDALRREYAGTDVSITHIAPRAVRTALNSPKVLAFADATKMAMDAPEFVADRIVAAVVSRSRNVVIGFPESLFVRVNALMPRVVDQALAANDRKAAALFV</sequence>
<protein>
    <submittedName>
        <fullName evidence="4">SDR family NAD(P)-dependent oxidoreductase</fullName>
    </submittedName>
</protein>
<dbReference type="AlphaFoldDB" id="A0A5C6UE39"/>
<dbReference type="Pfam" id="PF00106">
    <property type="entry name" value="adh_short"/>
    <property type="match status" value="1"/>
</dbReference>
<keyword evidence="2" id="KW-0560">Oxidoreductase</keyword>
<evidence type="ECO:0000256" key="3">
    <source>
        <dbReference type="RuleBase" id="RU000363"/>
    </source>
</evidence>
<dbReference type="PANTHER" id="PTHR44196:SF1">
    <property type="entry name" value="DEHYDROGENASE_REDUCTASE SDR FAMILY MEMBER 7B"/>
    <property type="match status" value="1"/>
</dbReference>
<dbReference type="PROSITE" id="PS00061">
    <property type="entry name" value="ADH_SHORT"/>
    <property type="match status" value="1"/>
</dbReference>
<dbReference type="Proteomes" id="UP000321250">
    <property type="component" value="Unassembled WGS sequence"/>
</dbReference>
<proteinExistence type="inferred from homology"/>
<dbReference type="EMBL" id="VOQR01000001">
    <property type="protein sequence ID" value="TXC71002.1"/>
    <property type="molecule type" value="Genomic_DNA"/>
</dbReference>
<dbReference type="InterPro" id="IPR036291">
    <property type="entry name" value="NAD(P)-bd_dom_sf"/>
</dbReference>
<dbReference type="CDD" id="cd05233">
    <property type="entry name" value="SDR_c"/>
    <property type="match status" value="1"/>
</dbReference>
<dbReference type="GO" id="GO:0016020">
    <property type="term" value="C:membrane"/>
    <property type="evidence" value="ECO:0007669"/>
    <property type="project" value="TreeGrafter"/>
</dbReference>
<dbReference type="InterPro" id="IPR002347">
    <property type="entry name" value="SDR_fam"/>
</dbReference>
<dbReference type="PRINTS" id="PR00081">
    <property type="entry name" value="GDHRDH"/>
</dbReference>
<dbReference type="RefSeq" id="WP_147081851.1">
    <property type="nucleotide sequence ID" value="NZ_VOQR01000001.1"/>
</dbReference>
<evidence type="ECO:0000313" key="4">
    <source>
        <dbReference type="EMBL" id="TXC71002.1"/>
    </source>
</evidence>
<accession>A0A5C6UE39</accession>
<dbReference type="SUPFAM" id="SSF51735">
    <property type="entry name" value="NAD(P)-binding Rossmann-fold domains"/>
    <property type="match status" value="1"/>
</dbReference>
<dbReference type="OrthoDB" id="9781689at2"/>
<dbReference type="PANTHER" id="PTHR44196">
    <property type="entry name" value="DEHYDROGENASE/REDUCTASE SDR FAMILY MEMBER 7B"/>
    <property type="match status" value="1"/>
</dbReference>
<evidence type="ECO:0000313" key="5">
    <source>
        <dbReference type="Proteomes" id="UP000321250"/>
    </source>
</evidence>
<dbReference type="InterPro" id="IPR020904">
    <property type="entry name" value="Sc_DH/Rdtase_CS"/>
</dbReference>